<protein>
    <recommendedName>
        <fullName evidence="3">Nucleotidyl transferase domain-containing protein</fullName>
    </recommendedName>
</protein>
<dbReference type="Gene3D" id="3.90.550.10">
    <property type="entry name" value="Spore Coat Polysaccharide Biosynthesis Protein SpsA, Chain A"/>
    <property type="match status" value="1"/>
</dbReference>
<dbReference type="EMBL" id="APRP01000034">
    <property type="protein sequence ID" value="ENW98051.1"/>
    <property type="molecule type" value="Genomic_DNA"/>
</dbReference>
<dbReference type="STRING" id="1217705.F900_03525"/>
<evidence type="ECO:0000256" key="1">
    <source>
        <dbReference type="ARBA" id="ARBA00022679"/>
    </source>
</evidence>
<dbReference type="PATRIC" id="fig|1217705.3.peg.3417"/>
<dbReference type="PIRSF" id="PIRSF028162">
    <property type="entry name" value="BcbE_prd"/>
    <property type="match status" value="1"/>
</dbReference>
<name>N9N5L6_9GAMM</name>
<dbReference type="RefSeq" id="WP_005219487.1">
    <property type="nucleotide sequence ID" value="NZ_KB850089.1"/>
</dbReference>
<dbReference type="HOGENOM" id="CLU_065567_2_0_6"/>
<keyword evidence="2" id="KW-0548">Nucleotidyltransferase</keyword>
<proteinExistence type="predicted"/>
<dbReference type="eggNOG" id="COG1209">
    <property type="taxonomic scope" value="Bacteria"/>
</dbReference>
<dbReference type="PANTHER" id="PTHR43584">
    <property type="entry name" value="NUCLEOTIDYL TRANSFERASE"/>
    <property type="match status" value="1"/>
</dbReference>
<evidence type="ECO:0000256" key="2">
    <source>
        <dbReference type="ARBA" id="ARBA00022695"/>
    </source>
</evidence>
<dbReference type="CDD" id="cd04183">
    <property type="entry name" value="GT2_BcE_like"/>
    <property type="match status" value="1"/>
</dbReference>
<dbReference type="InterPro" id="IPR029044">
    <property type="entry name" value="Nucleotide-diphossugar_trans"/>
</dbReference>
<gene>
    <name evidence="4" type="ORF">F900_03525</name>
</gene>
<reference evidence="4 5" key="1">
    <citation type="submission" date="2013-02" db="EMBL/GenBank/DDBJ databases">
        <title>The Genome Sequence of Acinetobacter sp. ANC 3862.</title>
        <authorList>
            <consortium name="The Broad Institute Genome Sequencing Platform"/>
            <consortium name="The Broad Institute Genome Sequencing Center for Infectious Disease"/>
            <person name="Cerqueira G."/>
            <person name="Feldgarden M."/>
            <person name="Courvalin P."/>
            <person name="Perichon B."/>
            <person name="Grillot-Courvalin C."/>
            <person name="Clermont D."/>
            <person name="Rocha E."/>
            <person name="Yoon E.-J."/>
            <person name="Nemec A."/>
            <person name="Walker B."/>
            <person name="Young S.K."/>
            <person name="Zeng Q."/>
            <person name="Gargeya S."/>
            <person name="Fitzgerald M."/>
            <person name="Haas B."/>
            <person name="Abouelleil A."/>
            <person name="Alvarado L."/>
            <person name="Arachchi H.M."/>
            <person name="Berlin A.M."/>
            <person name="Chapman S.B."/>
            <person name="Dewar J."/>
            <person name="Goldberg J."/>
            <person name="Griggs A."/>
            <person name="Gujja S."/>
            <person name="Hansen M."/>
            <person name="Howarth C."/>
            <person name="Imamovic A."/>
            <person name="Larimer J."/>
            <person name="McCowan C."/>
            <person name="Murphy C."/>
            <person name="Neiman D."/>
            <person name="Pearson M."/>
            <person name="Priest M."/>
            <person name="Roberts A."/>
            <person name="Saif S."/>
            <person name="Shea T."/>
            <person name="Sisk P."/>
            <person name="Sykes S."/>
            <person name="Wortman J."/>
            <person name="Nusbaum C."/>
            <person name="Birren B."/>
        </authorList>
    </citation>
    <scope>NUCLEOTIDE SEQUENCE [LARGE SCALE GENOMIC DNA]</scope>
    <source>
        <strain evidence="4 5">ANC 3862</strain>
    </source>
</reference>
<comment type="caution">
    <text evidence="4">The sequence shown here is derived from an EMBL/GenBank/DDBJ whole genome shotgun (WGS) entry which is preliminary data.</text>
</comment>
<dbReference type="Proteomes" id="UP000013248">
    <property type="component" value="Unassembled WGS sequence"/>
</dbReference>
<evidence type="ECO:0000313" key="5">
    <source>
        <dbReference type="Proteomes" id="UP000013248"/>
    </source>
</evidence>
<keyword evidence="1" id="KW-0808">Transferase</keyword>
<dbReference type="GO" id="GO:0016779">
    <property type="term" value="F:nucleotidyltransferase activity"/>
    <property type="evidence" value="ECO:0007669"/>
    <property type="project" value="UniProtKB-KW"/>
</dbReference>
<accession>N9N5L6</accession>
<dbReference type="AlphaFoldDB" id="N9N5L6"/>
<dbReference type="InterPro" id="IPR005835">
    <property type="entry name" value="NTP_transferase_dom"/>
</dbReference>
<dbReference type="Pfam" id="PF00483">
    <property type="entry name" value="NTP_transferase"/>
    <property type="match status" value="1"/>
</dbReference>
<dbReference type="InterPro" id="IPR050065">
    <property type="entry name" value="GlmU-like"/>
</dbReference>
<feature type="domain" description="Nucleotidyl transferase" evidence="3">
    <location>
        <begin position="8"/>
        <end position="176"/>
    </location>
</feature>
<dbReference type="PANTHER" id="PTHR43584:SF8">
    <property type="entry name" value="N-ACETYLMURAMATE ALPHA-1-PHOSPHATE URIDYLYLTRANSFERASE"/>
    <property type="match status" value="1"/>
</dbReference>
<evidence type="ECO:0000313" key="4">
    <source>
        <dbReference type="EMBL" id="ENW98051.1"/>
    </source>
</evidence>
<dbReference type="InterPro" id="IPR016873">
    <property type="entry name" value="Caps_polysacc_synth_BcbE_prd"/>
</dbReference>
<evidence type="ECO:0000259" key="3">
    <source>
        <dbReference type="Pfam" id="PF00483"/>
    </source>
</evidence>
<dbReference type="SUPFAM" id="SSF53448">
    <property type="entry name" value="Nucleotide-diphospho-sugar transferases"/>
    <property type="match status" value="1"/>
</dbReference>
<organism evidence="4 5">
    <name type="scientific">Acinetobacter modestus</name>
    <dbReference type="NCBI Taxonomy" id="1776740"/>
    <lineage>
        <taxon>Bacteria</taxon>
        <taxon>Pseudomonadati</taxon>
        <taxon>Pseudomonadota</taxon>
        <taxon>Gammaproteobacteria</taxon>
        <taxon>Moraxellales</taxon>
        <taxon>Moraxellaceae</taxon>
        <taxon>Acinetobacter</taxon>
    </lineage>
</organism>
<sequence length="252" mass="28226">MLNIVIPMAGAGSRFAKAGYIDPKPLIRIHDEPMIKLVINNLRPNQPHRFIFICQSDHVKAYNLTEKLTEWAPNSIIIQIDGLTEGAACTVLAAKEFINNQQPLMIANSDQYVDICINNYLNYQILNKLDGLIMTMTATDPKWSFVKLNEQNVATEVVEKQVISNEATVGIYNYRCGSDFIEAAEKMIVNNERVNNEFYVAPVYNQLIRQGQKIGIYNIGSEANGMYGLGIPQDLELFLSLPVSKTAIGQKP</sequence>